<reference evidence="2" key="1">
    <citation type="journal article" date="2020" name="Microbiol. Resour. Announc.">
        <title>Draft Genome Sequences of Thiorhodococcus mannitoliphagus and Thiorhodococcus minor, Purple Sulfur Photosynthetic Bacteria in the Gammaproteobacterial Family Chromatiaceae.</title>
        <authorList>
            <person name="Aviles F.A."/>
            <person name="Meyer T.E."/>
            <person name="Kyndt J.A."/>
        </authorList>
    </citation>
    <scope>NUCLEOTIDE SEQUENCE [LARGE SCALE GENOMIC DNA]</scope>
    <source>
        <strain evidence="2">DSM 18266</strain>
    </source>
</reference>
<dbReference type="AlphaFoldDB" id="A0A6P1E003"/>
<organism evidence="1 2">
    <name type="scientific">Thiorhodococcus mannitoliphagus</name>
    <dbReference type="NCBI Taxonomy" id="329406"/>
    <lineage>
        <taxon>Bacteria</taxon>
        <taxon>Pseudomonadati</taxon>
        <taxon>Pseudomonadota</taxon>
        <taxon>Gammaproteobacteria</taxon>
        <taxon>Chromatiales</taxon>
        <taxon>Chromatiaceae</taxon>
        <taxon>Thiorhodococcus</taxon>
    </lineage>
</organism>
<comment type="caution">
    <text evidence="1">The sequence shown here is derived from an EMBL/GenBank/DDBJ whole genome shotgun (WGS) entry which is preliminary data.</text>
</comment>
<keyword evidence="2" id="KW-1185">Reference proteome</keyword>
<evidence type="ECO:0000313" key="1">
    <source>
        <dbReference type="EMBL" id="NEX22613.1"/>
    </source>
</evidence>
<evidence type="ECO:0000313" key="2">
    <source>
        <dbReference type="Proteomes" id="UP000471640"/>
    </source>
</evidence>
<accession>A0A6P1E003</accession>
<dbReference type="Proteomes" id="UP000471640">
    <property type="component" value="Unassembled WGS sequence"/>
</dbReference>
<sequence>MQWRQDAGYHRRSLAEHAMYRQEQLFGEAVASRLFESQMNEIHARIAAMNQMTDLEMPIAVRVGEAVS</sequence>
<gene>
    <name evidence="1" type="ORF">G3480_20275</name>
</gene>
<reference evidence="1 2" key="2">
    <citation type="submission" date="2020-02" db="EMBL/GenBank/DDBJ databases">
        <title>Genome sequences of Thiorhodococcus mannitoliphagus and Thiorhodococcus minor, purple sulfur photosynthetic bacteria in the gammaproteobacterial family, Chromatiaceae.</title>
        <authorList>
            <person name="Aviles F.A."/>
            <person name="Meyer T.E."/>
            <person name="Kyndt J.A."/>
        </authorList>
    </citation>
    <scope>NUCLEOTIDE SEQUENCE [LARGE SCALE GENOMIC DNA]</scope>
    <source>
        <strain evidence="1 2">DSM 18266</strain>
    </source>
</reference>
<dbReference type="EMBL" id="JAAIJR010000112">
    <property type="protein sequence ID" value="NEX22613.1"/>
    <property type="molecule type" value="Genomic_DNA"/>
</dbReference>
<proteinExistence type="predicted"/>
<protein>
    <submittedName>
        <fullName evidence="1">Uncharacterized protein</fullName>
    </submittedName>
</protein>
<name>A0A6P1E003_9GAMM</name>